<sequence>MVISHVFSSLQRRTACSARKLLAIQDMWDSAKENAFCLDGQSEILDAYSYLEAVTDKIRAGEDIQIAVESQSANGRKRMVPGKDYFSVVKILKINRSVIRRYDLLPDMKAWLELLECPRFSALVDIRPGRYALTKEVVDNMSECVDCYRRTVISQAHVKRCYNAAGNAKRRYHSVMQPVRQCFRQCDKAEIALIDLSWKPEFRMRKALADTDAAYKKFANGIRHHSASHCILVAIFSVELSDHKGFHISGMLLLKPGAGERATNLGCYWRDNVTDGEGSFLCATDKPFAATLSKWSGLNFIDVASPVDVQGDHARQQLLEAAVTRFAEFSQKLRANGNGKKHRQIRIIKGAQIRRLAKTVPNVVDSGGEKW</sequence>
<dbReference type="RefSeq" id="WP_035233504.1">
    <property type="nucleotide sequence ID" value="NZ_ARXV01000010.1"/>
</dbReference>
<accession>A0A095SI03</accession>
<dbReference type="PATRIC" id="fig|1177154.3.peg.2610"/>
<evidence type="ECO:0000313" key="1">
    <source>
        <dbReference type="EMBL" id="KGD64271.1"/>
    </source>
</evidence>
<protein>
    <submittedName>
        <fullName evidence="1">Uncharacterized protein</fullName>
    </submittedName>
</protein>
<evidence type="ECO:0000313" key="2">
    <source>
        <dbReference type="Proteomes" id="UP000029444"/>
    </source>
</evidence>
<keyword evidence="2" id="KW-1185">Reference proteome</keyword>
<comment type="caution">
    <text evidence="1">The sequence shown here is derived from an EMBL/GenBank/DDBJ whole genome shotgun (WGS) entry which is preliminary data.</text>
</comment>
<organism evidence="1 2">
    <name type="scientific">Alcanivorax nanhaiticus</name>
    <dbReference type="NCBI Taxonomy" id="1177154"/>
    <lineage>
        <taxon>Bacteria</taxon>
        <taxon>Pseudomonadati</taxon>
        <taxon>Pseudomonadota</taxon>
        <taxon>Gammaproteobacteria</taxon>
        <taxon>Oceanospirillales</taxon>
        <taxon>Alcanivoracaceae</taxon>
        <taxon>Alcanivorax</taxon>
    </lineage>
</organism>
<dbReference type="Proteomes" id="UP000029444">
    <property type="component" value="Unassembled WGS sequence"/>
</dbReference>
<reference evidence="1 2" key="1">
    <citation type="submission" date="2012-09" db="EMBL/GenBank/DDBJ databases">
        <title>Genome Sequence of alkane-degrading Bacterium Alcanivorax sp. 19-m-6.</title>
        <authorList>
            <person name="Lai Q."/>
            <person name="Shao Z."/>
        </authorList>
    </citation>
    <scope>NUCLEOTIDE SEQUENCE [LARGE SCALE GENOMIC DNA]</scope>
    <source>
        <strain evidence="1 2">19-m-6</strain>
    </source>
</reference>
<dbReference type="AlphaFoldDB" id="A0A095SI03"/>
<dbReference type="OrthoDB" id="9910783at2"/>
<dbReference type="EMBL" id="ARXV01000010">
    <property type="protein sequence ID" value="KGD64271.1"/>
    <property type="molecule type" value="Genomic_DNA"/>
</dbReference>
<proteinExistence type="predicted"/>
<gene>
    <name evidence="1" type="ORF">Y5S_02573</name>
</gene>
<name>A0A095SI03_9GAMM</name>